<dbReference type="EMBL" id="QKYT01000005">
    <property type="protein sequence ID" value="RIA99302.1"/>
    <property type="molecule type" value="Genomic_DNA"/>
</dbReference>
<evidence type="ECO:0000256" key="2">
    <source>
        <dbReference type="SAM" id="Phobius"/>
    </source>
</evidence>
<comment type="similarity">
    <text evidence="1">Belongs to the RUS1 family.</text>
</comment>
<dbReference type="InterPro" id="IPR006968">
    <property type="entry name" value="RUS_fam"/>
</dbReference>
<keyword evidence="2" id="KW-1133">Transmembrane helix</keyword>
<gene>
    <name evidence="5" type="ORF">C1645_870025</name>
</gene>
<feature type="domain" description="Protein root UVB sensitive/RUS" evidence="3">
    <location>
        <begin position="120"/>
        <end position="360"/>
    </location>
</feature>
<dbReference type="AlphaFoldDB" id="A0A397TMX5"/>
<evidence type="ECO:0000256" key="1">
    <source>
        <dbReference type="ARBA" id="ARBA00007558"/>
    </source>
</evidence>
<accession>A0A397TMX5</accession>
<sequence>MNLNFTRKRDIWCKSLKHLSRTTIINTSNIIFTRQILNLQYKFSFRTLYHSNKNSNVPAHQSLRIKQHIGKLWRSKLSIISFPSDEKNESSKEPKMTYEQISFNSIKKISINDLILEGKRQMTSAFMPKGYPDSVTNTYWDFAKWQFFHNVAGSVTGVLSTQSLLYAMGLGASSIPLAAALNWIIKDGLGQLGGVIYAAFISDRFDSEPKRHRFQATVTMQIASILELLAPLWPASFLLIASVSNIGKNIAWLAGSATRAQMHKSFALRNNLGDITGKSGSQTTAACLIGTALGVVISGTITKYSPDIAAATSVVQPIIPIFLAFVPFSVFNIYANYKSSLYVTTNTLNIPRAEMIIYGLLNQLGGVTRTLPKINCDFENLIPSPKEISSEETFVGRYHSPFYVPLEIEPALYHYASKKHAHDLHVALKQKGFLHPEEYFILHVPTHHLFGNLRKRRHSVRHHPHRHLLLDNRQHLSLWFSQKADTRDMIKGFCHACVIRYVLEYADPSMTEDREQVLNIVRDTHTFVEDVFENFINTLMSKEWEIGHLFFIEKDDGRLFVEK</sequence>
<name>A0A397TMX5_9GLOM</name>
<organism evidence="5 6">
    <name type="scientific">Glomus cerebriforme</name>
    <dbReference type="NCBI Taxonomy" id="658196"/>
    <lineage>
        <taxon>Eukaryota</taxon>
        <taxon>Fungi</taxon>
        <taxon>Fungi incertae sedis</taxon>
        <taxon>Mucoromycota</taxon>
        <taxon>Glomeromycotina</taxon>
        <taxon>Glomeromycetes</taxon>
        <taxon>Glomerales</taxon>
        <taxon>Glomeraceae</taxon>
        <taxon>Glomus</taxon>
    </lineage>
</organism>
<feature type="domain" description="Root UVB sensitive protein C-terminal" evidence="4">
    <location>
        <begin position="459"/>
        <end position="548"/>
    </location>
</feature>
<dbReference type="InterPro" id="IPR055412">
    <property type="entry name" value="UVB_sens_C"/>
</dbReference>
<protein>
    <submittedName>
        <fullName evidence="5">Vitamin B6 photo-protection and homoeostasis-domain-containing protein</fullName>
    </submittedName>
</protein>
<reference evidence="5 6" key="1">
    <citation type="submission" date="2018-06" db="EMBL/GenBank/DDBJ databases">
        <title>Comparative genomics reveals the genomic features of Rhizophagus irregularis, R. cerebriforme, R. diaphanum and Gigaspora rosea, and their symbiotic lifestyle signature.</title>
        <authorList>
            <person name="Morin E."/>
            <person name="San Clemente H."/>
            <person name="Chen E.C.H."/>
            <person name="De La Providencia I."/>
            <person name="Hainaut M."/>
            <person name="Kuo A."/>
            <person name="Kohler A."/>
            <person name="Murat C."/>
            <person name="Tang N."/>
            <person name="Roy S."/>
            <person name="Loubradou J."/>
            <person name="Henrissat B."/>
            <person name="Grigoriev I.V."/>
            <person name="Corradi N."/>
            <person name="Roux C."/>
            <person name="Martin F.M."/>
        </authorList>
    </citation>
    <scope>NUCLEOTIDE SEQUENCE [LARGE SCALE GENOMIC DNA]</scope>
    <source>
        <strain evidence="5 6">DAOM 227022</strain>
    </source>
</reference>
<evidence type="ECO:0000259" key="3">
    <source>
        <dbReference type="Pfam" id="PF04884"/>
    </source>
</evidence>
<dbReference type="PANTHER" id="PTHR12770:SF22">
    <property type="entry name" value="PROTEIN ROOT UVB SENSITIVE 1, CHLOROPLASTIC"/>
    <property type="match status" value="1"/>
</dbReference>
<feature type="transmembrane region" description="Helical" evidence="2">
    <location>
        <begin position="232"/>
        <end position="254"/>
    </location>
</feature>
<comment type="caution">
    <text evidence="5">The sequence shown here is derived from an EMBL/GenBank/DDBJ whole genome shotgun (WGS) entry which is preliminary data.</text>
</comment>
<dbReference type="PANTHER" id="PTHR12770">
    <property type="entry name" value="RUS1 FAMILY PROTEIN C16ORF58"/>
    <property type="match status" value="1"/>
</dbReference>
<evidence type="ECO:0000259" key="4">
    <source>
        <dbReference type="Pfam" id="PF24160"/>
    </source>
</evidence>
<dbReference type="Pfam" id="PF24160">
    <property type="entry name" value="UVB_sens_C"/>
    <property type="match status" value="1"/>
</dbReference>
<dbReference type="Pfam" id="PF04884">
    <property type="entry name" value="UVB_sens_prot"/>
    <property type="match status" value="1"/>
</dbReference>
<dbReference type="InterPro" id="IPR054549">
    <property type="entry name" value="UVB_sens_RUS_dom"/>
</dbReference>
<dbReference type="Proteomes" id="UP000265703">
    <property type="component" value="Unassembled WGS sequence"/>
</dbReference>
<evidence type="ECO:0000313" key="5">
    <source>
        <dbReference type="EMBL" id="RIA99302.1"/>
    </source>
</evidence>
<keyword evidence="6" id="KW-1185">Reference proteome</keyword>
<keyword evidence="2" id="KW-0812">Transmembrane</keyword>
<evidence type="ECO:0000313" key="6">
    <source>
        <dbReference type="Proteomes" id="UP000265703"/>
    </source>
</evidence>
<proteinExistence type="inferred from homology"/>
<dbReference type="OrthoDB" id="19606at2759"/>
<feature type="transmembrane region" description="Helical" evidence="2">
    <location>
        <begin position="285"/>
        <end position="302"/>
    </location>
</feature>
<feature type="transmembrane region" description="Helical" evidence="2">
    <location>
        <begin position="314"/>
        <end position="335"/>
    </location>
</feature>
<keyword evidence="2" id="KW-0472">Membrane</keyword>